<gene>
    <name evidence="1" type="ORF">SDC9_199031</name>
</gene>
<dbReference type="AlphaFoldDB" id="A0A645IJC5"/>
<organism evidence="1">
    <name type="scientific">bioreactor metagenome</name>
    <dbReference type="NCBI Taxonomy" id="1076179"/>
    <lineage>
        <taxon>unclassified sequences</taxon>
        <taxon>metagenomes</taxon>
        <taxon>ecological metagenomes</taxon>
    </lineage>
</organism>
<sequence>MLAATNNGGIYSTPAHKVEYNYDIVHSDLAKGISALMTGVSPLTDRNPNMIALDELYSETELLLPDMTDVNKQYVLGVPSKASSFDNYRPIATKKLDAVKKPLYNPQNVIRTNPGLFEEEYI</sequence>
<proteinExistence type="predicted"/>
<protein>
    <submittedName>
        <fullName evidence="1">Uncharacterized protein</fullName>
    </submittedName>
</protein>
<accession>A0A645IJC5</accession>
<dbReference type="EMBL" id="VSSQ01116453">
    <property type="protein sequence ID" value="MPN51387.1"/>
    <property type="molecule type" value="Genomic_DNA"/>
</dbReference>
<reference evidence="1" key="1">
    <citation type="submission" date="2019-08" db="EMBL/GenBank/DDBJ databases">
        <authorList>
            <person name="Kucharzyk K."/>
            <person name="Murdoch R.W."/>
            <person name="Higgins S."/>
            <person name="Loffler F."/>
        </authorList>
    </citation>
    <scope>NUCLEOTIDE SEQUENCE</scope>
</reference>
<evidence type="ECO:0000313" key="1">
    <source>
        <dbReference type="EMBL" id="MPN51387.1"/>
    </source>
</evidence>
<name>A0A645IJC5_9ZZZZ</name>
<comment type="caution">
    <text evidence="1">The sequence shown here is derived from an EMBL/GenBank/DDBJ whole genome shotgun (WGS) entry which is preliminary data.</text>
</comment>